<gene>
    <name evidence="5" type="ORF">F6464_03545</name>
</gene>
<evidence type="ECO:0000313" key="5">
    <source>
        <dbReference type="EMBL" id="KAB1158169.1"/>
    </source>
</evidence>
<evidence type="ECO:0000256" key="1">
    <source>
        <dbReference type="ARBA" id="ARBA00005422"/>
    </source>
</evidence>
<evidence type="ECO:0000313" key="6">
    <source>
        <dbReference type="Proteomes" id="UP000490922"/>
    </source>
</evidence>
<proteinExistence type="inferred from homology"/>
<dbReference type="Proteomes" id="UP000490922">
    <property type="component" value="Unassembled WGS sequence"/>
</dbReference>
<dbReference type="Pfam" id="PF01253">
    <property type="entry name" value="SUI1"/>
    <property type="match status" value="1"/>
</dbReference>
<organism evidence="5 6">
    <name type="scientific">Flavobacterium luteum</name>
    <dbReference type="NCBI Taxonomy" id="2026654"/>
    <lineage>
        <taxon>Bacteria</taxon>
        <taxon>Pseudomonadati</taxon>
        <taxon>Bacteroidota</taxon>
        <taxon>Flavobacteriia</taxon>
        <taxon>Flavobacteriales</taxon>
        <taxon>Flavobacteriaceae</taxon>
        <taxon>Flavobacterium</taxon>
    </lineage>
</organism>
<evidence type="ECO:0000256" key="2">
    <source>
        <dbReference type="ARBA" id="ARBA00022845"/>
    </source>
</evidence>
<protein>
    <submittedName>
        <fullName evidence="5">Translation initiation factor</fullName>
    </submittedName>
</protein>
<name>A0A7J5AMF5_9FLAO</name>
<dbReference type="InterPro" id="IPR005872">
    <property type="entry name" value="SUI1_arc_bac"/>
</dbReference>
<dbReference type="OrthoDB" id="9792915at2"/>
<keyword evidence="5" id="KW-0396">Initiation factor</keyword>
<dbReference type="PANTHER" id="PTHR12789:SF0">
    <property type="entry name" value="DENSITY-REGULATED PROTEIN"/>
    <property type="match status" value="1"/>
</dbReference>
<dbReference type="GO" id="GO:0003743">
    <property type="term" value="F:translation initiation factor activity"/>
    <property type="evidence" value="ECO:0007669"/>
    <property type="project" value="UniProtKB-KW"/>
</dbReference>
<evidence type="ECO:0000256" key="3">
    <source>
        <dbReference type="ARBA" id="ARBA00022917"/>
    </source>
</evidence>
<dbReference type="SUPFAM" id="SSF55159">
    <property type="entry name" value="eIF1-like"/>
    <property type="match status" value="1"/>
</dbReference>
<dbReference type="GO" id="GO:0001731">
    <property type="term" value="P:formation of translation preinitiation complex"/>
    <property type="evidence" value="ECO:0007669"/>
    <property type="project" value="TreeGrafter"/>
</dbReference>
<dbReference type="AlphaFoldDB" id="A0A7J5AMF5"/>
<comment type="caution">
    <text evidence="5">The sequence shown here is derived from an EMBL/GenBank/DDBJ whole genome shotgun (WGS) entry which is preliminary data.</text>
</comment>
<dbReference type="GO" id="GO:0003729">
    <property type="term" value="F:mRNA binding"/>
    <property type="evidence" value="ECO:0007669"/>
    <property type="project" value="TreeGrafter"/>
</dbReference>
<dbReference type="InterPro" id="IPR001950">
    <property type="entry name" value="SUI1"/>
</dbReference>
<keyword evidence="6" id="KW-1185">Reference proteome</keyword>
<dbReference type="Gene3D" id="3.30.780.10">
    <property type="entry name" value="SUI1-like domain"/>
    <property type="match status" value="1"/>
</dbReference>
<feature type="domain" description="SUI1" evidence="4">
    <location>
        <begin position="48"/>
        <end position="108"/>
    </location>
</feature>
<evidence type="ECO:0000259" key="4">
    <source>
        <dbReference type="PROSITE" id="PS50296"/>
    </source>
</evidence>
<sequence length="116" mass="12853">MAKKINSLEDLGGFVFSTNKDFEFDTHSDMQQTVANKKQFLEAHLDKKNRGGKIATIIKGFQGTEEDLKTLGKTLKTKCGVGGAVKDNEIIIQGNFRDKITELLKSEGYNVKRVGS</sequence>
<dbReference type="PANTHER" id="PTHR12789">
    <property type="entry name" value="DENSITY-REGULATED PROTEIN HOMOLOG"/>
    <property type="match status" value="1"/>
</dbReference>
<dbReference type="GO" id="GO:0006417">
    <property type="term" value="P:regulation of translation"/>
    <property type="evidence" value="ECO:0007669"/>
    <property type="project" value="UniProtKB-KW"/>
</dbReference>
<dbReference type="GO" id="GO:0002188">
    <property type="term" value="P:translation reinitiation"/>
    <property type="evidence" value="ECO:0007669"/>
    <property type="project" value="TreeGrafter"/>
</dbReference>
<dbReference type="PROSITE" id="PS50296">
    <property type="entry name" value="SUI1"/>
    <property type="match status" value="1"/>
</dbReference>
<reference evidence="5 6" key="1">
    <citation type="submission" date="2019-09" db="EMBL/GenBank/DDBJ databases">
        <title>Flavobacterium sp. nov., isolated from glacier ice.</title>
        <authorList>
            <person name="Liu Q."/>
        </authorList>
    </citation>
    <scope>NUCLEOTIDE SEQUENCE [LARGE SCALE GENOMIC DNA]</scope>
    <source>
        <strain evidence="5 6">NBRC 112527</strain>
    </source>
</reference>
<dbReference type="InterPro" id="IPR050318">
    <property type="entry name" value="DENR/SUI1_TIF"/>
</dbReference>
<comment type="similarity">
    <text evidence="1">Belongs to the SUI1 family.</text>
</comment>
<dbReference type="CDD" id="cd11567">
    <property type="entry name" value="YciH_like"/>
    <property type="match status" value="1"/>
</dbReference>
<accession>A0A7J5AMF5</accession>
<dbReference type="RefSeq" id="WP_151106373.1">
    <property type="nucleotide sequence ID" value="NZ_WAEM01000001.1"/>
</dbReference>
<dbReference type="PIRSF" id="PIRSF037511">
    <property type="entry name" value="Transl_init_SUI1_pro"/>
    <property type="match status" value="1"/>
</dbReference>
<dbReference type="EMBL" id="WAEM01000001">
    <property type="protein sequence ID" value="KAB1158169.1"/>
    <property type="molecule type" value="Genomic_DNA"/>
</dbReference>
<keyword evidence="3" id="KW-0648">Protein biosynthesis</keyword>
<keyword evidence="2" id="KW-0810">Translation regulation</keyword>
<dbReference type="InterPro" id="IPR036877">
    <property type="entry name" value="SUI1_dom_sf"/>
</dbReference>